<reference evidence="1 2" key="2">
    <citation type="journal article" date="2023" name="ChemBioChem">
        <title>Acyltransferase Domain Exchange between Two Independent Type I Polyketide Synthases in the Same Producer Strain of Macrolide Antibiotics.</title>
        <authorList>
            <person name="Kudo F."/>
            <person name="Kishikawa K."/>
            <person name="Tsuboi K."/>
            <person name="Kido T."/>
            <person name="Usui T."/>
            <person name="Hashimoto J."/>
            <person name="Shin-Ya K."/>
            <person name="Miyanaga A."/>
            <person name="Eguchi T."/>
        </authorList>
    </citation>
    <scope>NUCLEOTIDE SEQUENCE [LARGE SCALE GENOMIC DNA]</scope>
    <source>
        <strain evidence="1 2">A-8890</strain>
    </source>
</reference>
<gene>
    <name evidence="1" type="ORF">SGFS_077130</name>
</gene>
<evidence type="ECO:0000313" key="1">
    <source>
        <dbReference type="EMBL" id="BBC36419.1"/>
    </source>
</evidence>
<keyword evidence="2" id="KW-1185">Reference proteome</keyword>
<dbReference type="Proteomes" id="UP001321542">
    <property type="component" value="Chromosome"/>
</dbReference>
<dbReference type="EMBL" id="AP018448">
    <property type="protein sequence ID" value="BBC36419.1"/>
    <property type="molecule type" value="Genomic_DNA"/>
</dbReference>
<proteinExistence type="predicted"/>
<reference evidence="1 2" key="1">
    <citation type="journal article" date="2010" name="ChemBioChem">
        <title>Cloning and characterization of the biosynthetic gene cluster of 16-membered macrolide antibiotic FD-891: involvement of a dual functional cytochrome P450 monooxygenase catalyzing epoxidation and hydroxylation.</title>
        <authorList>
            <person name="Kudo F."/>
            <person name="Motegi A."/>
            <person name="Mizoue K."/>
            <person name="Eguchi T."/>
        </authorList>
    </citation>
    <scope>NUCLEOTIDE SEQUENCE [LARGE SCALE GENOMIC DNA]</scope>
    <source>
        <strain evidence="1 2">A-8890</strain>
    </source>
</reference>
<name>A0ABN5VT03_9ACTN</name>
<organism evidence="1 2">
    <name type="scientific">Streptomyces graminofaciens</name>
    <dbReference type="NCBI Taxonomy" id="68212"/>
    <lineage>
        <taxon>Bacteria</taxon>
        <taxon>Bacillati</taxon>
        <taxon>Actinomycetota</taxon>
        <taxon>Actinomycetes</taxon>
        <taxon>Kitasatosporales</taxon>
        <taxon>Streptomycetaceae</taxon>
        <taxon>Streptomyces</taxon>
    </lineage>
</organism>
<protein>
    <submittedName>
        <fullName evidence="1">Uncharacterized protein</fullName>
    </submittedName>
</protein>
<sequence>MQSSIAATDTCVQTERVLLRRRVMSSAPPVTRQTVATPAVHPVEASSISAAVPHAANAGGTSRRSVGPSCLGFATPSRDAEAACTAGRGEWVLMTSGAA</sequence>
<evidence type="ECO:0000313" key="2">
    <source>
        <dbReference type="Proteomes" id="UP001321542"/>
    </source>
</evidence>
<accession>A0ABN5VT03</accession>